<proteinExistence type="predicted"/>
<evidence type="ECO:0000313" key="2">
    <source>
        <dbReference type="Proteomes" id="UP000093080"/>
    </source>
</evidence>
<sequence>MELRKLLPQVLRSTVMKFSLETQQLAILSGEEAWEESASFM</sequence>
<accession>A0A1B9F740</accession>
<reference evidence="1 2" key="1">
    <citation type="submission" date="2016-06" db="EMBL/GenBank/DDBJ databases">
        <title>Respiratory ammonification of nitrate coupled to the oxidation of elemental sulfur in deep-sea autotrophic thermophilic bacteria.</title>
        <authorList>
            <person name="Slobodkina G.B."/>
            <person name="Mardanov A.V."/>
            <person name="Ravin N.V."/>
            <person name="Frolova A.A."/>
            <person name="Viryasiv M.B."/>
            <person name="Chernyh N.A."/>
            <person name="Bonch-Osmolovskaya E.A."/>
            <person name="Slobodkin A.I."/>
        </authorList>
    </citation>
    <scope>NUCLEOTIDE SEQUENCE [LARGE SCALE GENOMIC DNA]</scope>
    <source>
        <strain evidence="1 2">S69</strain>
    </source>
</reference>
<gene>
    <name evidence="1" type="ORF">DBT_1015</name>
</gene>
<comment type="caution">
    <text evidence="1">The sequence shown here is derived from an EMBL/GenBank/DDBJ whole genome shotgun (WGS) entry which is preliminary data.</text>
</comment>
<dbReference type="EMBL" id="MAGO01000004">
    <property type="protein sequence ID" value="OCC15664.1"/>
    <property type="molecule type" value="Genomic_DNA"/>
</dbReference>
<dbReference type="AlphaFoldDB" id="A0A1B9F740"/>
<organism evidence="1 2">
    <name type="scientific">Dissulfuribacter thermophilus</name>
    <dbReference type="NCBI Taxonomy" id="1156395"/>
    <lineage>
        <taxon>Bacteria</taxon>
        <taxon>Pseudomonadati</taxon>
        <taxon>Thermodesulfobacteriota</taxon>
        <taxon>Dissulfuribacteria</taxon>
        <taxon>Dissulfuribacterales</taxon>
        <taxon>Dissulfuribacteraceae</taxon>
        <taxon>Dissulfuribacter</taxon>
    </lineage>
</organism>
<keyword evidence="2" id="KW-1185">Reference proteome</keyword>
<protein>
    <submittedName>
        <fullName evidence="1">Uncharacterized protein</fullName>
    </submittedName>
</protein>
<name>A0A1B9F740_9BACT</name>
<evidence type="ECO:0000313" key="1">
    <source>
        <dbReference type="EMBL" id="OCC15664.1"/>
    </source>
</evidence>
<dbReference type="STRING" id="1156395.DBT_1015"/>
<dbReference type="Proteomes" id="UP000093080">
    <property type="component" value="Unassembled WGS sequence"/>
</dbReference>